<dbReference type="PROSITE" id="PS00653">
    <property type="entry name" value="GLYCOSYL_HYDROL_F1_2"/>
    <property type="match status" value="1"/>
</dbReference>
<keyword evidence="8" id="KW-1185">Reference proteome</keyword>
<feature type="chain" id="PRO_5044808688" description="Beta-glucosidase 11-like" evidence="6">
    <location>
        <begin position="29"/>
        <end position="518"/>
    </location>
</feature>
<name>A0ABD3B104_9GENT</name>
<dbReference type="PANTHER" id="PTHR10353:SF29">
    <property type="entry name" value="BETA-GLUCOSIDASE 11"/>
    <property type="match status" value="1"/>
</dbReference>
<evidence type="ECO:0000256" key="5">
    <source>
        <dbReference type="RuleBase" id="RU003690"/>
    </source>
</evidence>
<proteinExistence type="inferred from homology"/>
<gene>
    <name evidence="7" type="ORF">ACH5RR_000324</name>
</gene>
<evidence type="ECO:0000313" key="8">
    <source>
        <dbReference type="Proteomes" id="UP001630127"/>
    </source>
</evidence>
<evidence type="ECO:0000256" key="6">
    <source>
        <dbReference type="SAM" id="SignalP"/>
    </source>
</evidence>
<comment type="similarity">
    <text evidence="1 5">Belongs to the glycosyl hydrolase 1 family.</text>
</comment>
<evidence type="ECO:0008006" key="9">
    <source>
        <dbReference type="Google" id="ProtNLM"/>
    </source>
</evidence>
<dbReference type="AlphaFoldDB" id="A0ABD3B104"/>
<evidence type="ECO:0000256" key="3">
    <source>
        <dbReference type="ARBA" id="ARBA00022801"/>
    </source>
</evidence>
<feature type="signal peptide" evidence="6">
    <location>
        <begin position="1"/>
        <end position="28"/>
    </location>
</feature>
<dbReference type="InterPro" id="IPR001360">
    <property type="entry name" value="Glyco_hydro_1"/>
</dbReference>
<evidence type="ECO:0000256" key="1">
    <source>
        <dbReference type="ARBA" id="ARBA00010838"/>
    </source>
</evidence>
<keyword evidence="3" id="KW-0378">Hydrolase</keyword>
<keyword evidence="4" id="KW-0325">Glycoprotein</keyword>
<reference evidence="7 8" key="1">
    <citation type="submission" date="2024-11" db="EMBL/GenBank/DDBJ databases">
        <title>A near-complete genome assembly of Cinchona calisaya.</title>
        <authorList>
            <person name="Lian D.C."/>
            <person name="Zhao X.W."/>
            <person name="Wei L."/>
        </authorList>
    </citation>
    <scope>NUCLEOTIDE SEQUENCE [LARGE SCALE GENOMIC DNA]</scope>
    <source>
        <tissue evidence="7">Nenye</tissue>
    </source>
</reference>
<keyword evidence="2 6" id="KW-0732">Signal</keyword>
<evidence type="ECO:0000256" key="4">
    <source>
        <dbReference type="ARBA" id="ARBA00023180"/>
    </source>
</evidence>
<dbReference type="GO" id="GO:0016787">
    <property type="term" value="F:hydrolase activity"/>
    <property type="evidence" value="ECO:0007669"/>
    <property type="project" value="UniProtKB-KW"/>
</dbReference>
<sequence>MMMLLRGPMCFCLSLIFVHGLLLVSAAAEDYSRADFPADFVFGAGSSAYQVEGAAFEDGRTPSIWDTFTHAGRSNGANGDIACDTYHKYKEDVQLMVNTGLEAYRFSISWSRLIPNGRGSVNPKGLQYYNNFINEIISHGMQPHVTLHHDDLPQALEDKYGGWRSRKIVKDFTAFADVCFKEFGDRILHWTTFNEANVFSLGGYDLGILPPGRCSFPSRTDCIWGNSSTEPYIVTHNILLAHSSAVKLYKEKYKTTQHGYLGFNIFIYWFIPYTNSTNDMMATQRAFDFYVGWFMNPLIFGDYPDTVKKNAGERIPKFTKYESIQVKGSCDFIGVNHYATLYVKDNPSSLESDSRDVSADMAIQVMSTDQRDDKPKDVFPVSPMGLYGTLEYLKRVYGNPPIYIHENGQQMQRNGTLNDTARVEYLQAYIGSLLDAIRNGSNAKGYFIWSFLDGLELLDGYNSGFGLYYVDLDDKERKRYPKLSAEWYSNFLKGRSTSQSQIIAVDQTISSLGSHFSH</sequence>
<accession>A0ABD3B104</accession>
<dbReference type="SUPFAM" id="SSF51445">
    <property type="entry name" value="(Trans)glycosidases"/>
    <property type="match status" value="1"/>
</dbReference>
<dbReference type="Gene3D" id="3.20.20.80">
    <property type="entry name" value="Glycosidases"/>
    <property type="match status" value="1"/>
</dbReference>
<comment type="caution">
    <text evidence="7">The sequence shown here is derived from an EMBL/GenBank/DDBJ whole genome shotgun (WGS) entry which is preliminary data.</text>
</comment>
<dbReference type="InterPro" id="IPR033132">
    <property type="entry name" value="GH_1_N_CS"/>
</dbReference>
<evidence type="ECO:0000313" key="7">
    <source>
        <dbReference type="EMBL" id="KAL3536958.1"/>
    </source>
</evidence>
<dbReference type="PANTHER" id="PTHR10353">
    <property type="entry name" value="GLYCOSYL HYDROLASE"/>
    <property type="match status" value="1"/>
</dbReference>
<dbReference type="Proteomes" id="UP001630127">
    <property type="component" value="Unassembled WGS sequence"/>
</dbReference>
<dbReference type="InterPro" id="IPR017853">
    <property type="entry name" value="GH"/>
</dbReference>
<dbReference type="PRINTS" id="PR00131">
    <property type="entry name" value="GLHYDRLASE1"/>
</dbReference>
<protein>
    <recommendedName>
        <fullName evidence="9">Beta-glucosidase 11-like</fullName>
    </recommendedName>
</protein>
<dbReference type="GO" id="GO:0009821">
    <property type="term" value="P:alkaloid biosynthetic process"/>
    <property type="evidence" value="ECO:0007669"/>
    <property type="project" value="UniProtKB-ARBA"/>
</dbReference>
<dbReference type="Pfam" id="PF00232">
    <property type="entry name" value="Glyco_hydro_1"/>
    <property type="match status" value="1"/>
</dbReference>
<evidence type="ECO:0000256" key="2">
    <source>
        <dbReference type="ARBA" id="ARBA00022729"/>
    </source>
</evidence>
<dbReference type="FunFam" id="3.20.20.80:FF:000069">
    <property type="entry name" value="Beta-glucosidase 1"/>
    <property type="match status" value="1"/>
</dbReference>
<organism evidence="7 8">
    <name type="scientific">Cinchona calisaya</name>
    <dbReference type="NCBI Taxonomy" id="153742"/>
    <lineage>
        <taxon>Eukaryota</taxon>
        <taxon>Viridiplantae</taxon>
        <taxon>Streptophyta</taxon>
        <taxon>Embryophyta</taxon>
        <taxon>Tracheophyta</taxon>
        <taxon>Spermatophyta</taxon>
        <taxon>Magnoliopsida</taxon>
        <taxon>eudicotyledons</taxon>
        <taxon>Gunneridae</taxon>
        <taxon>Pentapetalae</taxon>
        <taxon>asterids</taxon>
        <taxon>lamiids</taxon>
        <taxon>Gentianales</taxon>
        <taxon>Rubiaceae</taxon>
        <taxon>Cinchonoideae</taxon>
        <taxon>Cinchoneae</taxon>
        <taxon>Cinchona</taxon>
    </lineage>
</organism>
<dbReference type="EMBL" id="JBJUIK010000001">
    <property type="protein sequence ID" value="KAL3536958.1"/>
    <property type="molecule type" value="Genomic_DNA"/>
</dbReference>